<feature type="domain" description="MannoseP isomerase/GMP-like beta-helix" evidence="12">
    <location>
        <begin position="292"/>
        <end position="346"/>
    </location>
</feature>
<dbReference type="Gene3D" id="3.90.550.10">
    <property type="entry name" value="Spore Coat Polysaccharide Biosynthesis Protein SpsA, Chain A"/>
    <property type="match status" value="1"/>
</dbReference>
<evidence type="ECO:0000259" key="10">
    <source>
        <dbReference type="Pfam" id="PF00483"/>
    </source>
</evidence>
<keyword evidence="6" id="KW-0547">Nucleotide-binding</keyword>
<evidence type="ECO:0000256" key="7">
    <source>
        <dbReference type="ARBA" id="ARBA00023134"/>
    </source>
</evidence>
<evidence type="ECO:0000256" key="2">
    <source>
        <dbReference type="ARBA" id="ARBA00006115"/>
    </source>
</evidence>
<dbReference type="RefSeq" id="WP_016416607.1">
    <property type="nucleotide sequence ID" value="NZ_AUAB01000002.1"/>
</dbReference>
<dbReference type="InterPro" id="IPR011051">
    <property type="entry name" value="RmlC_Cupin_sf"/>
</dbReference>
<dbReference type="InterPro" id="IPR049577">
    <property type="entry name" value="GMPP_N"/>
</dbReference>
<evidence type="ECO:0000313" key="13">
    <source>
        <dbReference type="EMBL" id="EPC02671.1"/>
    </source>
</evidence>
<sequence length="469" mass="52221">MLIPVILAGGNGTRLWPLSRQHRPKQFLAVAGETTMLQQTLARLEGLNKAPPIIVAHQEHRFLVAEQLREQGIEDATLVLEPEGRNTAPAIAVAALVASRREDDPLLLVLPADHLLHDDEAFRASVGRAVKFAEQGWLVTFGVVPRHAETGYGYLQRGELLGGGDGHRVRRFVEKPDADTAQTYLDSGEFLWNSGMFLFRASRYLNALERLQPEMLDACRAAVAGAQSDLDFLRLDTDAFLACPANSIDYAVMEETDDAAMVSLEAGWSDIGSWSALWEHQAHDAQGNAAWGDVVAEDTRNSLIHADSRLVATLGVEDLVIVETQDALLVARRDRVQDIKTLVERLLVEGRREGVEHPRVHRPWGYYQRIDIGSRYQVKRIHVEPGARLSRQLHHHRAEHWVVVRGTAQVSVGGKTFLIGENRSTYIPVGQEHVLENPGRIALELIEVQSGTYLGEDDIVRLDDQYGRV</sequence>
<proteinExistence type="inferred from homology"/>
<protein>
    <recommendedName>
        <fullName evidence="3">mannose-1-phosphate guanylyltransferase</fullName>
        <ecNumber evidence="3">2.7.7.13</ecNumber>
    </recommendedName>
</protein>
<evidence type="ECO:0000256" key="5">
    <source>
        <dbReference type="ARBA" id="ARBA00022695"/>
    </source>
</evidence>
<comment type="pathway">
    <text evidence="1">Nucleotide-sugar biosynthesis; GDP-alpha-D-mannose biosynthesis; GDP-alpha-D-mannose from alpha-D-mannose 1-phosphate (GTP route): step 1/1.</text>
</comment>
<dbReference type="Pfam" id="PF22640">
    <property type="entry name" value="ManC_GMP_beta-helix"/>
    <property type="match status" value="1"/>
</dbReference>
<dbReference type="SUPFAM" id="SSF53448">
    <property type="entry name" value="Nucleotide-diphospho-sugar transferases"/>
    <property type="match status" value="1"/>
</dbReference>
<evidence type="ECO:0000313" key="14">
    <source>
        <dbReference type="Proteomes" id="UP000014463"/>
    </source>
</evidence>
<dbReference type="InterPro" id="IPR029044">
    <property type="entry name" value="Nucleotide-diphossugar_trans"/>
</dbReference>
<dbReference type="InterPro" id="IPR001538">
    <property type="entry name" value="Man6P_isomerase-2_C"/>
</dbReference>
<dbReference type="InterPro" id="IPR051161">
    <property type="entry name" value="Mannose-6P_isomerase_type2"/>
</dbReference>
<dbReference type="GO" id="GO:0005525">
    <property type="term" value="F:GTP binding"/>
    <property type="evidence" value="ECO:0007669"/>
    <property type="project" value="UniProtKB-KW"/>
</dbReference>
<keyword evidence="14" id="KW-1185">Reference proteome</keyword>
<accession>S2LD00</accession>
<dbReference type="GO" id="GO:0009298">
    <property type="term" value="P:GDP-mannose biosynthetic process"/>
    <property type="evidence" value="ECO:0007669"/>
    <property type="project" value="UniProtKB-UniPathway"/>
</dbReference>
<dbReference type="Gene3D" id="2.60.120.10">
    <property type="entry name" value="Jelly Rolls"/>
    <property type="match status" value="1"/>
</dbReference>
<evidence type="ECO:0000256" key="9">
    <source>
        <dbReference type="RuleBase" id="RU004190"/>
    </source>
</evidence>
<feature type="domain" description="Nucleotidyl transferase" evidence="10">
    <location>
        <begin position="4"/>
        <end position="286"/>
    </location>
</feature>
<dbReference type="EC" id="2.7.7.13" evidence="3"/>
<reference evidence="13 14" key="1">
    <citation type="journal article" date="2013" name="Genome Announc.">
        <title>Draft genome sequence of the moderately halophilic gammaproteobacterium Halomonas anticariensis FP35.</title>
        <authorList>
            <person name="Tahrioui A."/>
            <person name="Quesada E."/>
            <person name="Llamas I."/>
        </authorList>
    </citation>
    <scope>NUCLEOTIDE SEQUENCE [LARGE SCALE GENOMIC DNA]</scope>
    <source>
        <strain evidence="14">DSM 16096 / CECT 5854 / LMG 22089 / FP35</strain>
    </source>
</reference>
<gene>
    <name evidence="13" type="ORF">L861_10020</name>
</gene>
<dbReference type="GO" id="GO:0000271">
    <property type="term" value="P:polysaccharide biosynthetic process"/>
    <property type="evidence" value="ECO:0007669"/>
    <property type="project" value="InterPro"/>
</dbReference>
<comment type="catalytic activity">
    <reaction evidence="8">
        <text>alpha-D-mannose 1-phosphate + GTP + H(+) = GDP-alpha-D-mannose + diphosphate</text>
        <dbReference type="Rhea" id="RHEA:15229"/>
        <dbReference type="ChEBI" id="CHEBI:15378"/>
        <dbReference type="ChEBI" id="CHEBI:33019"/>
        <dbReference type="ChEBI" id="CHEBI:37565"/>
        <dbReference type="ChEBI" id="CHEBI:57527"/>
        <dbReference type="ChEBI" id="CHEBI:58409"/>
        <dbReference type="EC" id="2.7.7.13"/>
    </reaction>
</comment>
<dbReference type="NCBIfam" id="TIGR01479">
    <property type="entry name" value="GMP_PMI"/>
    <property type="match status" value="1"/>
</dbReference>
<evidence type="ECO:0000256" key="8">
    <source>
        <dbReference type="ARBA" id="ARBA00047343"/>
    </source>
</evidence>
<dbReference type="FunFam" id="3.90.550.10:FF:000046">
    <property type="entry name" value="Mannose-1-phosphate guanylyltransferase (GDP)"/>
    <property type="match status" value="1"/>
</dbReference>
<dbReference type="STRING" id="1121939.L861_10020"/>
<dbReference type="CDD" id="cd02509">
    <property type="entry name" value="GDP-M1P_Guanylyltransferase"/>
    <property type="match status" value="1"/>
</dbReference>
<name>S2LD00_LITA3</name>
<dbReference type="EMBL" id="ASTJ01000024">
    <property type="protein sequence ID" value="EPC02671.1"/>
    <property type="molecule type" value="Genomic_DNA"/>
</dbReference>
<dbReference type="Proteomes" id="UP000014463">
    <property type="component" value="Unassembled WGS sequence"/>
</dbReference>
<dbReference type="InterPro" id="IPR006375">
    <property type="entry name" value="Man1P_GuaTrfase/Man6P_Isoase"/>
</dbReference>
<comment type="similarity">
    <text evidence="2 9">Belongs to the mannose-6-phosphate isomerase type 2 family.</text>
</comment>
<dbReference type="AlphaFoldDB" id="S2LD00"/>
<evidence type="ECO:0000259" key="12">
    <source>
        <dbReference type="Pfam" id="PF22640"/>
    </source>
</evidence>
<dbReference type="Pfam" id="PF00483">
    <property type="entry name" value="NTP_transferase"/>
    <property type="match status" value="1"/>
</dbReference>
<dbReference type="InterPro" id="IPR054566">
    <property type="entry name" value="ManC/GMP-like_b-helix"/>
</dbReference>
<dbReference type="FunFam" id="2.60.120.10:FF:000032">
    <property type="entry name" value="Mannose-1-phosphate guanylyltransferase/mannose-6-phosphate isomerase"/>
    <property type="match status" value="1"/>
</dbReference>
<evidence type="ECO:0000256" key="4">
    <source>
        <dbReference type="ARBA" id="ARBA00022679"/>
    </source>
</evidence>
<organism evidence="13 14">
    <name type="scientific">Litchfieldella anticariensis (strain DSM 16096 / CECT 5854 / CIP 108499 / LMG 22089 / FP35)</name>
    <name type="common">Halomonas anticariensis</name>
    <dbReference type="NCBI Taxonomy" id="1121939"/>
    <lineage>
        <taxon>Bacteria</taxon>
        <taxon>Pseudomonadati</taxon>
        <taxon>Pseudomonadota</taxon>
        <taxon>Gammaproteobacteria</taxon>
        <taxon>Oceanospirillales</taxon>
        <taxon>Halomonadaceae</taxon>
        <taxon>Litchfieldella</taxon>
    </lineage>
</organism>
<dbReference type="InterPro" id="IPR005835">
    <property type="entry name" value="NTP_transferase_dom"/>
</dbReference>
<evidence type="ECO:0000256" key="3">
    <source>
        <dbReference type="ARBA" id="ARBA00012387"/>
    </source>
</evidence>
<dbReference type="PATRIC" id="fig|1121939.11.peg.2099"/>
<dbReference type="InterPro" id="IPR014710">
    <property type="entry name" value="RmlC-like_jellyroll"/>
</dbReference>
<keyword evidence="7" id="KW-0342">GTP-binding</keyword>
<feature type="domain" description="Mannose-6-phosphate isomerase type II C-terminal" evidence="11">
    <location>
        <begin position="350"/>
        <end position="464"/>
    </location>
</feature>
<dbReference type="OrthoDB" id="9806359at2"/>
<dbReference type="SUPFAM" id="SSF51182">
    <property type="entry name" value="RmlC-like cupins"/>
    <property type="match status" value="1"/>
</dbReference>
<keyword evidence="4" id="KW-0808">Transferase</keyword>
<comment type="caution">
    <text evidence="13">The sequence shown here is derived from an EMBL/GenBank/DDBJ whole genome shotgun (WGS) entry which is preliminary data.</text>
</comment>
<dbReference type="eggNOG" id="COG0836">
    <property type="taxonomic scope" value="Bacteria"/>
</dbReference>
<keyword evidence="5" id="KW-0548">Nucleotidyltransferase</keyword>
<evidence type="ECO:0000256" key="6">
    <source>
        <dbReference type="ARBA" id="ARBA00022741"/>
    </source>
</evidence>
<dbReference type="CDD" id="cd02213">
    <property type="entry name" value="cupin_PMI_typeII_C"/>
    <property type="match status" value="1"/>
</dbReference>
<dbReference type="Pfam" id="PF01050">
    <property type="entry name" value="MannoseP_isomer"/>
    <property type="match status" value="1"/>
</dbReference>
<evidence type="ECO:0000256" key="1">
    <source>
        <dbReference type="ARBA" id="ARBA00004823"/>
    </source>
</evidence>
<evidence type="ECO:0000259" key="11">
    <source>
        <dbReference type="Pfam" id="PF01050"/>
    </source>
</evidence>
<dbReference type="GO" id="GO:0004475">
    <property type="term" value="F:mannose-1-phosphate guanylyltransferase (GTP) activity"/>
    <property type="evidence" value="ECO:0007669"/>
    <property type="project" value="UniProtKB-EC"/>
</dbReference>
<dbReference type="PANTHER" id="PTHR46390">
    <property type="entry name" value="MANNOSE-1-PHOSPHATE GUANYLYLTRANSFERASE"/>
    <property type="match status" value="1"/>
</dbReference>
<dbReference type="UniPathway" id="UPA00126">
    <property type="reaction ID" value="UER00930"/>
</dbReference>
<dbReference type="PANTHER" id="PTHR46390:SF1">
    <property type="entry name" value="MANNOSE-1-PHOSPHATE GUANYLYLTRANSFERASE"/>
    <property type="match status" value="1"/>
</dbReference>